<feature type="transmembrane region" description="Helical" evidence="1">
    <location>
        <begin position="88"/>
        <end position="109"/>
    </location>
</feature>
<protein>
    <submittedName>
        <fullName evidence="2">Uncharacterized protein</fullName>
    </submittedName>
</protein>
<keyword evidence="1" id="KW-0812">Transmembrane</keyword>
<proteinExistence type="predicted"/>
<comment type="caution">
    <text evidence="2">The sequence shown here is derived from an EMBL/GenBank/DDBJ whole genome shotgun (WGS) entry which is preliminary data.</text>
</comment>
<name>A0A8H4W260_9HELO</name>
<dbReference type="OrthoDB" id="5322539at2759"/>
<evidence type="ECO:0000313" key="3">
    <source>
        <dbReference type="Proteomes" id="UP000566819"/>
    </source>
</evidence>
<evidence type="ECO:0000313" key="2">
    <source>
        <dbReference type="EMBL" id="KAF4630776.1"/>
    </source>
</evidence>
<sequence>MLAIVHYCLFCFLDGKPADGPNPVLQQSWVSTISSVLASVFQLSLDVTLWTIFTQYLWYILRHSTLRVSTIEALFTIRSSPFSVFQRALLRHTPILLVNAILVWIIYFITNLPQGAYTIEQNTRMTFSDVVVPTFDPSFIGDSTGAEIKKISLDSLVPTLSELGTNTVGYEAGTNQCQHTNETVSHTLSSESLNNGIFPTALQRMATGVGWTNNFSQSSVLPMIPVSKSNHTSFRLGNTFNTSSWKILGVAQVGQGYDNKALISRHNLSCVMQRAPYTIDFIYKNNVQEVQWGYGQGNALVDFFQLNGEPGVQIDGLFIPEGNCTFLPNNQTVDWTPDVRHWHRDLQLMGIIGTVTGSIAGAYNLNSWTELNPPSSNTTFSDPNTRNITWNSDAGWIDSLKTALQKYNPESLRVVSQMAAQGPRNGTLIANTRLNKNNDRFNKRKGKVQWAPTIRFAVTPHLLNELLFNTTLSIMADYGFWNTTANATIETSFNTYSFSDPLKLTLPYGLSLLATLPFILLGFWALHENGVAAIDGGFIQLVTTSTGSATLEREAAKGCLGGDVNVSDGLKDLRIRFGELVRHNKEGHLWEDIRRAGFGTEEETVPIFRRLSAGTERDEQEERERTTSQWKCGIWTPILIGVSYLIALMLSIIHLVFFRYLDGKPAEGLHQVFPQSYVTTVSNTLASGFQLSLDVSMGTVFTQYLWYILRHTTLRVSTIEALFTMRSSPWSIFQKSVFSKGPLLLAITVHMWAVYAVANIPPGAINVVQTITSEIVRTEVPTFNASFMGNGSGSDAVAYALDHLEPNSMDNDTSVDLSSRSLNSGLFPVDLQRVANGVAVGGRLVPLPSPCGNNCSYTINFTGPYLHCRPENYGEVILPYTTEPQTIYSGFWTDEFGMSNRTGLYPFLPGNPKSKPPLYSKLSNTFATRTLSILALNSTETGPGSSQIGLVAQRNLSCSMYRADYTVNYTYQNSIQSMTVSIDNNTIQPLVKFNQLQNGGPGVPFRGLFRLWDPNSELNDLHNIVKPTSKPQTWDSNAMAWYRDLQLFNIIGAVTNSIAGGYGVGNWIRIKRPCPPVEYEGILFNISAAWPDSSREIIPSRMFNATTFKPGIHNTKLNTKNFQFKAHKLKGARTIDFSVTQDLLNELLLNTTLTLLTAFEYWQTTVDATVDNPTTVYSFSSPLGLLLPYGIPLLVSIPFMILGFWALHQNGVPAINGGFIQLIATSRGSAVLEREAAKGCLGGDVNVPEGLKNLEIRFGELRYKNTRSEGRDSIRRAGFGTKAETMLLTKGANYGIQLPDDEKNGWV</sequence>
<dbReference type="PANTHER" id="PTHR35041">
    <property type="entry name" value="MEDIATOR OF RNA POLYMERASE II TRANSCRIPTION SUBUNIT 1"/>
    <property type="match status" value="1"/>
</dbReference>
<dbReference type="Proteomes" id="UP000566819">
    <property type="component" value="Unassembled WGS sequence"/>
</dbReference>
<evidence type="ECO:0000256" key="1">
    <source>
        <dbReference type="SAM" id="Phobius"/>
    </source>
</evidence>
<accession>A0A8H4W260</accession>
<keyword evidence="3" id="KW-1185">Reference proteome</keyword>
<feature type="transmembrane region" description="Helical" evidence="1">
    <location>
        <begin position="1186"/>
        <end position="1207"/>
    </location>
</feature>
<dbReference type="PANTHER" id="PTHR35041:SF6">
    <property type="entry name" value="FORMYLMETHIONINE DEFORMYLASE-LIKE PROTEIN-RELATED"/>
    <property type="match status" value="1"/>
</dbReference>
<keyword evidence="1" id="KW-0472">Membrane</keyword>
<keyword evidence="1" id="KW-1133">Transmembrane helix</keyword>
<reference evidence="2 3" key="1">
    <citation type="submission" date="2020-03" db="EMBL/GenBank/DDBJ databases">
        <title>Draft Genome Sequence of Cudoniella acicularis.</title>
        <authorList>
            <person name="Buettner E."/>
            <person name="Kellner H."/>
        </authorList>
    </citation>
    <scope>NUCLEOTIDE SEQUENCE [LARGE SCALE GENOMIC DNA]</scope>
    <source>
        <strain evidence="2 3">DSM 108380</strain>
    </source>
</reference>
<dbReference type="EMBL" id="JAAMPI010000514">
    <property type="protein sequence ID" value="KAF4630776.1"/>
    <property type="molecule type" value="Genomic_DNA"/>
</dbReference>
<feature type="transmembrane region" description="Helical" evidence="1">
    <location>
        <begin position="41"/>
        <end position="61"/>
    </location>
</feature>
<gene>
    <name evidence="2" type="ORF">G7Y89_g7361</name>
</gene>
<feature type="transmembrane region" description="Helical" evidence="1">
    <location>
        <begin position="506"/>
        <end position="526"/>
    </location>
</feature>
<feature type="transmembrane region" description="Helical" evidence="1">
    <location>
        <begin position="632"/>
        <end position="657"/>
    </location>
</feature>
<organism evidence="2 3">
    <name type="scientific">Cudoniella acicularis</name>
    <dbReference type="NCBI Taxonomy" id="354080"/>
    <lineage>
        <taxon>Eukaryota</taxon>
        <taxon>Fungi</taxon>
        <taxon>Dikarya</taxon>
        <taxon>Ascomycota</taxon>
        <taxon>Pezizomycotina</taxon>
        <taxon>Leotiomycetes</taxon>
        <taxon>Helotiales</taxon>
        <taxon>Tricladiaceae</taxon>
        <taxon>Cudoniella</taxon>
    </lineage>
</organism>